<evidence type="ECO:0000259" key="7">
    <source>
        <dbReference type="Pfam" id="PF00482"/>
    </source>
</evidence>
<evidence type="ECO:0000256" key="2">
    <source>
        <dbReference type="ARBA" id="ARBA00022475"/>
    </source>
</evidence>
<evidence type="ECO:0000256" key="5">
    <source>
        <dbReference type="ARBA" id="ARBA00023136"/>
    </source>
</evidence>
<organism evidence="8 9">
    <name type="scientific">Piscibacillus halophilus</name>
    <dbReference type="NCBI Taxonomy" id="571933"/>
    <lineage>
        <taxon>Bacteria</taxon>
        <taxon>Bacillati</taxon>
        <taxon>Bacillota</taxon>
        <taxon>Bacilli</taxon>
        <taxon>Bacillales</taxon>
        <taxon>Bacillaceae</taxon>
        <taxon>Piscibacillus</taxon>
    </lineage>
</organism>
<dbReference type="GO" id="GO:0005886">
    <property type="term" value="C:plasma membrane"/>
    <property type="evidence" value="ECO:0007669"/>
    <property type="project" value="UniProtKB-SubCell"/>
</dbReference>
<feature type="domain" description="Type II secretion system protein GspF" evidence="7">
    <location>
        <begin position="143"/>
        <end position="267"/>
    </location>
</feature>
<dbReference type="RefSeq" id="WP_256205235.1">
    <property type="nucleotide sequence ID" value="NZ_FOES01000005.1"/>
</dbReference>
<dbReference type="Pfam" id="PF00482">
    <property type="entry name" value="T2SSF"/>
    <property type="match status" value="1"/>
</dbReference>
<sequence>MNITMSILYSLSILTLLIAGYYFLGYRSQKKEWNQKVKKWFPEEERKSFISKWGDRFDERESSQALRDKLHNANLKLLPSEYLGILIVGYMTLFVMMYSIFSMPFNLSLLLPIGILFIANYLLFYFRKNSYEARFNEQLSEVCRILGNAARSGLTVNQGIDIVAREIDGPAGVEFKRISNELKMGVTLEHAFKSIQKRNKSRDFNLFIATLLIQKKTGGNLALTLETMANTFEDRKILNQIIKTMTSEQKYISFIVPALPVFLLLVMNNVIDGFIDPLWSGFGLIILFLFVGAIVLSFILIRKITNIKV</sequence>
<evidence type="ECO:0000313" key="9">
    <source>
        <dbReference type="Proteomes" id="UP000199427"/>
    </source>
</evidence>
<dbReference type="STRING" id="571933.SAMN05216362_10524"/>
<feature type="transmembrane region" description="Helical" evidence="6">
    <location>
        <begin position="277"/>
        <end position="301"/>
    </location>
</feature>
<evidence type="ECO:0000256" key="3">
    <source>
        <dbReference type="ARBA" id="ARBA00022692"/>
    </source>
</evidence>
<keyword evidence="4 6" id="KW-1133">Transmembrane helix</keyword>
<evidence type="ECO:0000256" key="4">
    <source>
        <dbReference type="ARBA" id="ARBA00022989"/>
    </source>
</evidence>
<dbReference type="InterPro" id="IPR018076">
    <property type="entry name" value="T2SS_GspF_dom"/>
</dbReference>
<keyword evidence="9" id="KW-1185">Reference proteome</keyword>
<dbReference type="PANTHER" id="PTHR35007">
    <property type="entry name" value="INTEGRAL MEMBRANE PROTEIN-RELATED"/>
    <property type="match status" value="1"/>
</dbReference>
<keyword evidence="2" id="KW-1003">Cell membrane</keyword>
<dbReference type="InterPro" id="IPR042094">
    <property type="entry name" value="T2SS_GspF_sf"/>
</dbReference>
<feature type="transmembrane region" description="Helical" evidence="6">
    <location>
        <begin position="107"/>
        <end position="126"/>
    </location>
</feature>
<accession>A0A1H9CBY4</accession>
<dbReference type="Gene3D" id="1.20.81.30">
    <property type="entry name" value="Type II secretion system (T2SS), domain F"/>
    <property type="match status" value="1"/>
</dbReference>
<keyword evidence="5 6" id="KW-0472">Membrane</keyword>
<dbReference type="Proteomes" id="UP000199427">
    <property type="component" value="Unassembled WGS sequence"/>
</dbReference>
<dbReference type="PANTHER" id="PTHR35007:SF1">
    <property type="entry name" value="PILUS ASSEMBLY PROTEIN"/>
    <property type="match status" value="1"/>
</dbReference>
<name>A0A1H9CBY4_9BACI</name>
<dbReference type="AlphaFoldDB" id="A0A1H9CBY4"/>
<dbReference type="EMBL" id="FOES01000005">
    <property type="protein sequence ID" value="SEP98696.1"/>
    <property type="molecule type" value="Genomic_DNA"/>
</dbReference>
<feature type="transmembrane region" description="Helical" evidence="6">
    <location>
        <begin position="251"/>
        <end position="271"/>
    </location>
</feature>
<proteinExistence type="predicted"/>
<protein>
    <submittedName>
        <fullName evidence="8">Tight adherence protein B</fullName>
    </submittedName>
</protein>
<evidence type="ECO:0000256" key="1">
    <source>
        <dbReference type="ARBA" id="ARBA00004651"/>
    </source>
</evidence>
<gene>
    <name evidence="8" type="ORF">SAMN05216362_10524</name>
</gene>
<feature type="transmembrane region" description="Helical" evidence="6">
    <location>
        <begin position="6"/>
        <end position="24"/>
    </location>
</feature>
<feature type="transmembrane region" description="Helical" evidence="6">
    <location>
        <begin position="82"/>
        <end position="101"/>
    </location>
</feature>
<comment type="subcellular location">
    <subcellularLocation>
        <location evidence="1">Cell membrane</location>
        <topology evidence="1">Multi-pass membrane protein</topology>
    </subcellularLocation>
</comment>
<evidence type="ECO:0000313" key="8">
    <source>
        <dbReference type="EMBL" id="SEP98696.1"/>
    </source>
</evidence>
<reference evidence="8 9" key="1">
    <citation type="submission" date="2016-10" db="EMBL/GenBank/DDBJ databases">
        <authorList>
            <person name="de Groot N.N."/>
        </authorList>
    </citation>
    <scope>NUCLEOTIDE SEQUENCE [LARGE SCALE GENOMIC DNA]</scope>
    <source>
        <strain evidence="8 9">DSM 21633</strain>
    </source>
</reference>
<keyword evidence="3 6" id="KW-0812">Transmembrane</keyword>
<evidence type="ECO:0000256" key="6">
    <source>
        <dbReference type="SAM" id="Phobius"/>
    </source>
</evidence>